<feature type="transmembrane region" description="Helical" evidence="1">
    <location>
        <begin position="174"/>
        <end position="194"/>
    </location>
</feature>
<reference evidence="2" key="1">
    <citation type="submission" date="2022-04" db="EMBL/GenBank/DDBJ databases">
        <authorList>
            <person name="Seo M.-J."/>
        </authorList>
    </citation>
    <scope>NUCLEOTIDE SEQUENCE</scope>
    <source>
        <strain evidence="2">MBLB2552</strain>
    </source>
</reference>
<name>A0A9X1Y3G6_9BACL</name>
<organism evidence="2 3">
    <name type="scientific">Paenibacillus mellifer</name>
    <dbReference type="NCBI Taxonomy" id="2937794"/>
    <lineage>
        <taxon>Bacteria</taxon>
        <taxon>Bacillati</taxon>
        <taxon>Bacillota</taxon>
        <taxon>Bacilli</taxon>
        <taxon>Bacillales</taxon>
        <taxon>Paenibacillaceae</taxon>
        <taxon>Paenibacillus</taxon>
    </lineage>
</organism>
<keyword evidence="3" id="KW-1185">Reference proteome</keyword>
<dbReference type="AlphaFoldDB" id="A0A9X1Y3G6"/>
<gene>
    <name evidence="2" type="ORF">M0651_22100</name>
</gene>
<proteinExistence type="predicted"/>
<sequence>MRQIKFFIDFEKEEQWLNEMAKRGFALVGKSIAYAFERAEPEDAVIKVDFRQFHSRADFEDYLALFEDSGWKHVAGSKSSGSQYFRKVGETVSDDIFSDADSRAGRYQRLSRMWFSLACCYIPIFVAMVSTGLVDAAAFTHPKALYFTPGLWEKTGVSFWQAFLFETPFALGRGFAWLLFPLLIGLYFIFSALAKSRYRQVKS</sequence>
<dbReference type="Proteomes" id="UP001139534">
    <property type="component" value="Unassembled WGS sequence"/>
</dbReference>
<dbReference type="InterPro" id="IPR021359">
    <property type="entry name" value="DUF2812"/>
</dbReference>
<evidence type="ECO:0000256" key="1">
    <source>
        <dbReference type="SAM" id="Phobius"/>
    </source>
</evidence>
<comment type="caution">
    <text evidence="2">The sequence shown here is derived from an EMBL/GenBank/DDBJ whole genome shotgun (WGS) entry which is preliminary data.</text>
</comment>
<evidence type="ECO:0000313" key="3">
    <source>
        <dbReference type="Proteomes" id="UP001139534"/>
    </source>
</evidence>
<dbReference type="RefSeq" id="WP_248553851.1">
    <property type="nucleotide sequence ID" value="NZ_JALPRK010000031.1"/>
</dbReference>
<protein>
    <submittedName>
        <fullName evidence="2">DUF2812 domain-containing protein</fullName>
    </submittedName>
</protein>
<keyword evidence="1" id="KW-0472">Membrane</keyword>
<keyword evidence="1" id="KW-0812">Transmembrane</keyword>
<keyword evidence="1" id="KW-1133">Transmembrane helix</keyword>
<feature type="transmembrane region" description="Helical" evidence="1">
    <location>
        <begin position="113"/>
        <end position="134"/>
    </location>
</feature>
<accession>A0A9X1Y3G6</accession>
<dbReference type="EMBL" id="JALPRK010000031">
    <property type="protein sequence ID" value="MCK8489868.1"/>
    <property type="molecule type" value="Genomic_DNA"/>
</dbReference>
<dbReference type="Pfam" id="PF11193">
    <property type="entry name" value="DUF2812"/>
    <property type="match status" value="1"/>
</dbReference>
<evidence type="ECO:0000313" key="2">
    <source>
        <dbReference type="EMBL" id="MCK8489868.1"/>
    </source>
</evidence>